<evidence type="ECO:0000313" key="2">
    <source>
        <dbReference type="Proteomes" id="UP000282483"/>
    </source>
</evidence>
<gene>
    <name evidence="1" type="ORF">RVIR1_03330</name>
</gene>
<proteinExistence type="predicted"/>
<evidence type="ECO:0000313" key="1">
    <source>
        <dbReference type="EMBL" id="BBB14854.1"/>
    </source>
</evidence>
<reference evidence="1 2" key="1">
    <citation type="submission" date="2017-03" db="EMBL/GenBank/DDBJ databases">
        <title>The genome sequence of Candidatus Rickettsiella viridis.</title>
        <authorList>
            <person name="Nikoh N."/>
            <person name="Tsuchida T."/>
            <person name="Yamaguchi K."/>
            <person name="Maeda T."/>
            <person name="Shigenobu S."/>
            <person name="Fukatsu T."/>
        </authorList>
    </citation>
    <scope>NUCLEOTIDE SEQUENCE [LARGE SCALE GENOMIC DNA]</scope>
    <source>
        <strain evidence="1 2">Ap-RA04</strain>
    </source>
</reference>
<dbReference type="Pfam" id="PF18907">
    <property type="entry name" value="DUF5662"/>
    <property type="match status" value="1"/>
</dbReference>
<dbReference type="EMBL" id="AP018005">
    <property type="protein sequence ID" value="BBB14854.1"/>
    <property type="molecule type" value="Genomic_DNA"/>
</dbReference>
<dbReference type="KEGG" id="rvi:RVIR1_03330"/>
<dbReference type="Proteomes" id="UP000282483">
    <property type="component" value="Chromosome"/>
</dbReference>
<sequence length="301" mass="35422">MFNKQSFLNQPISQENIRSNYEIARPTREMYLNSFNYTDIFTREMAEYSYDRTEKHTKRVVKNVELLLEQADLKTLFNLSKDGFEKFKEKLIERAKSHDVSKLVHPEAEWYVYINCKDKEEYGVCLDSVKKEGIDCAIQHHWGFNKHHPEYYFIKKDGQLETDKSIIQERLKNMSDADLVEMVSDWFAMSQEFNTNPVQFFNNNVGLDKRWPFPPDKKEKIFKLIKMLQLAHKNESVPSLKNEENNSTASHIEHKDLTGANNHLIENSFFKKNIKSMATNQRTGQGEHCENVEELAIGIVR</sequence>
<dbReference type="RefSeq" id="WP_126322364.1">
    <property type="nucleotide sequence ID" value="NZ_AP018005.1"/>
</dbReference>
<accession>A0A2Z5UTS9</accession>
<dbReference type="OrthoDB" id="8449062at2"/>
<organism evidence="1 2">
    <name type="scientific">Candidatus Rickettsiella viridis</name>
    <dbReference type="NCBI Taxonomy" id="676208"/>
    <lineage>
        <taxon>Bacteria</taxon>
        <taxon>Pseudomonadati</taxon>
        <taxon>Pseudomonadota</taxon>
        <taxon>Gammaproteobacteria</taxon>
        <taxon>Legionellales</taxon>
        <taxon>Coxiellaceae</taxon>
        <taxon>Rickettsiella</taxon>
    </lineage>
</organism>
<protein>
    <submittedName>
        <fullName evidence="1">Uncharacterized protein</fullName>
    </submittedName>
</protein>
<dbReference type="InterPro" id="IPR043721">
    <property type="entry name" value="DUF5662"/>
</dbReference>
<keyword evidence="2" id="KW-1185">Reference proteome</keyword>
<dbReference type="AlphaFoldDB" id="A0A2Z5UTS9"/>
<name>A0A2Z5UTS9_9COXI</name>